<reference evidence="11" key="1">
    <citation type="submission" date="2020-07" db="EMBL/GenBank/DDBJ databases">
        <title>Huge and variable diversity of episymbiotic CPR bacteria and DPANN archaea in groundwater ecosystems.</title>
        <authorList>
            <person name="He C.Y."/>
            <person name="Keren R."/>
            <person name="Whittaker M."/>
            <person name="Farag I.F."/>
            <person name="Doudna J."/>
            <person name="Cate J.H.D."/>
            <person name="Banfield J.F."/>
        </authorList>
    </citation>
    <scope>NUCLEOTIDE SEQUENCE</scope>
    <source>
        <strain evidence="11">NC_groundwater_1664_Pr3_B-0.1um_52_9</strain>
    </source>
</reference>
<feature type="domain" description="Acyl-CoA dehydrogenase/oxidase C-terminal" evidence="8">
    <location>
        <begin position="232"/>
        <end position="354"/>
    </location>
</feature>
<dbReference type="PANTHER" id="PTHR43884">
    <property type="entry name" value="ACYL-COA DEHYDROGENASE"/>
    <property type="match status" value="1"/>
</dbReference>
<dbReference type="InterPro" id="IPR037069">
    <property type="entry name" value="AcylCoA_DH/ox_N_sf"/>
</dbReference>
<evidence type="ECO:0000259" key="10">
    <source>
        <dbReference type="Pfam" id="PF02771"/>
    </source>
</evidence>
<dbReference type="EMBL" id="JACRDE010000472">
    <property type="protein sequence ID" value="MBI5251412.1"/>
    <property type="molecule type" value="Genomic_DNA"/>
</dbReference>
<comment type="similarity">
    <text evidence="2 7">Belongs to the acyl-CoA dehydrogenase family.</text>
</comment>
<dbReference type="Gene3D" id="1.10.540.10">
    <property type="entry name" value="Acyl-CoA dehydrogenase/oxidase, N-terminal domain"/>
    <property type="match status" value="1"/>
</dbReference>
<dbReference type="SUPFAM" id="SSF47203">
    <property type="entry name" value="Acyl-CoA dehydrogenase C-terminal domain-like"/>
    <property type="match status" value="1"/>
</dbReference>
<proteinExistence type="inferred from homology"/>
<evidence type="ECO:0000256" key="5">
    <source>
        <dbReference type="ARBA" id="ARBA00022827"/>
    </source>
</evidence>
<keyword evidence="4 7" id="KW-0285">Flavoprotein</keyword>
<evidence type="ECO:0000256" key="1">
    <source>
        <dbReference type="ARBA" id="ARBA00001974"/>
    </source>
</evidence>
<sequence length="354" mass="38601">MGTERFGLTEEEQMLQDMVRRLAKEKVAPGAEERDKKGEYPWDMAELMKENGLMGIDFPEAYGGMDAGMLAHCIAVEELAKADAAVALIPSCQELGSLPIILAGNHEQKEKYLTPLSTGEKLAAFGLTEAKGGSDVAALKTRAVRKGDKYIINGSKIFITNGGVADTYSVYAVTNPDVKPHKGASVFIMEKGMPGFTVGKKESKLGIRCSDTRELIFEDVEVPVENRLGEEGEGFHIMMKTLDFSRPSVAAQALGIAAGAFEYATAYAKERETFGKPIIQHQAIAFKLADMSMRISAARQLLYKTCDLLHAFVEKDLSRVPPEIIRHSSMSKAYCSDVAMWTTIEAVQVLGGYG</sequence>
<dbReference type="AlphaFoldDB" id="A0A9D6Z5C6"/>
<dbReference type="InterPro" id="IPR046373">
    <property type="entry name" value="Acyl-CoA_Oxase/DH_mid-dom_sf"/>
</dbReference>
<name>A0A9D6Z5C6_9BACT</name>
<dbReference type="Pfam" id="PF00441">
    <property type="entry name" value="Acyl-CoA_dh_1"/>
    <property type="match status" value="1"/>
</dbReference>
<dbReference type="Gene3D" id="2.40.110.10">
    <property type="entry name" value="Butyryl-CoA Dehydrogenase, subunit A, domain 2"/>
    <property type="match status" value="1"/>
</dbReference>
<evidence type="ECO:0000256" key="3">
    <source>
        <dbReference type="ARBA" id="ARBA00011881"/>
    </source>
</evidence>
<dbReference type="FunFam" id="1.10.540.10:FF:000002">
    <property type="entry name" value="Acyl-CoA dehydrogenase FadE19"/>
    <property type="match status" value="1"/>
</dbReference>
<dbReference type="Pfam" id="PF02770">
    <property type="entry name" value="Acyl-CoA_dh_M"/>
    <property type="match status" value="1"/>
</dbReference>
<dbReference type="PIRSF" id="PIRSF016578">
    <property type="entry name" value="HsaA"/>
    <property type="match status" value="1"/>
</dbReference>
<dbReference type="GO" id="GO:0003995">
    <property type="term" value="F:acyl-CoA dehydrogenase activity"/>
    <property type="evidence" value="ECO:0007669"/>
    <property type="project" value="InterPro"/>
</dbReference>
<dbReference type="PANTHER" id="PTHR43884:SF12">
    <property type="entry name" value="ISOVALERYL-COA DEHYDROGENASE, MITOCHONDRIAL-RELATED"/>
    <property type="match status" value="1"/>
</dbReference>
<dbReference type="Pfam" id="PF02771">
    <property type="entry name" value="Acyl-CoA_dh_N"/>
    <property type="match status" value="1"/>
</dbReference>
<dbReference type="SUPFAM" id="SSF56645">
    <property type="entry name" value="Acyl-CoA dehydrogenase NM domain-like"/>
    <property type="match status" value="1"/>
</dbReference>
<evidence type="ECO:0000256" key="2">
    <source>
        <dbReference type="ARBA" id="ARBA00009347"/>
    </source>
</evidence>
<keyword evidence="5 7" id="KW-0274">FAD</keyword>
<comment type="subunit">
    <text evidence="3">Homotetramer.</text>
</comment>
<evidence type="ECO:0000313" key="11">
    <source>
        <dbReference type="EMBL" id="MBI5251412.1"/>
    </source>
</evidence>
<evidence type="ECO:0000256" key="4">
    <source>
        <dbReference type="ARBA" id="ARBA00022630"/>
    </source>
</evidence>
<keyword evidence="6 7" id="KW-0560">Oxidoreductase</keyword>
<evidence type="ECO:0000256" key="7">
    <source>
        <dbReference type="RuleBase" id="RU362125"/>
    </source>
</evidence>
<dbReference type="InterPro" id="IPR036250">
    <property type="entry name" value="AcylCo_DH-like_C"/>
</dbReference>
<comment type="cofactor">
    <cofactor evidence="1 7">
        <name>FAD</name>
        <dbReference type="ChEBI" id="CHEBI:57692"/>
    </cofactor>
</comment>
<evidence type="ECO:0000259" key="8">
    <source>
        <dbReference type="Pfam" id="PF00441"/>
    </source>
</evidence>
<dbReference type="Proteomes" id="UP000807825">
    <property type="component" value="Unassembled WGS sequence"/>
</dbReference>
<dbReference type="InterPro" id="IPR009075">
    <property type="entry name" value="AcylCo_DH/oxidase_C"/>
</dbReference>
<gene>
    <name evidence="11" type="ORF">HY912_18140</name>
</gene>
<dbReference type="PROSITE" id="PS00072">
    <property type="entry name" value="ACYL_COA_DH_1"/>
    <property type="match status" value="1"/>
</dbReference>
<feature type="domain" description="Acyl-CoA dehydrogenase/oxidase N-terminal" evidence="10">
    <location>
        <begin position="9"/>
        <end position="120"/>
    </location>
</feature>
<feature type="domain" description="Acyl-CoA oxidase/dehydrogenase middle" evidence="9">
    <location>
        <begin position="124"/>
        <end position="220"/>
    </location>
</feature>
<dbReference type="Gene3D" id="1.20.140.10">
    <property type="entry name" value="Butyryl-CoA Dehydrogenase, subunit A, domain 3"/>
    <property type="match status" value="1"/>
</dbReference>
<dbReference type="FunFam" id="2.40.110.10:FF:000001">
    <property type="entry name" value="Acyl-CoA dehydrogenase, mitochondrial"/>
    <property type="match status" value="1"/>
</dbReference>
<evidence type="ECO:0000256" key="6">
    <source>
        <dbReference type="ARBA" id="ARBA00023002"/>
    </source>
</evidence>
<dbReference type="GO" id="GO:0050660">
    <property type="term" value="F:flavin adenine dinucleotide binding"/>
    <property type="evidence" value="ECO:0007669"/>
    <property type="project" value="InterPro"/>
</dbReference>
<comment type="caution">
    <text evidence="11">The sequence shown here is derived from an EMBL/GenBank/DDBJ whole genome shotgun (WGS) entry which is preliminary data.</text>
</comment>
<dbReference type="InterPro" id="IPR013786">
    <property type="entry name" value="AcylCoA_DH/ox_N"/>
</dbReference>
<accession>A0A9D6Z5C6</accession>
<dbReference type="InterPro" id="IPR006091">
    <property type="entry name" value="Acyl-CoA_Oxase/DH_mid-dom"/>
</dbReference>
<organism evidence="11 12">
    <name type="scientific">Desulfomonile tiedjei</name>
    <dbReference type="NCBI Taxonomy" id="2358"/>
    <lineage>
        <taxon>Bacteria</taxon>
        <taxon>Pseudomonadati</taxon>
        <taxon>Thermodesulfobacteriota</taxon>
        <taxon>Desulfomonilia</taxon>
        <taxon>Desulfomonilales</taxon>
        <taxon>Desulfomonilaceae</taxon>
        <taxon>Desulfomonile</taxon>
    </lineage>
</organism>
<evidence type="ECO:0000259" key="9">
    <source>
        <dbReference type="Pfam" id="PF02770"/>
    </source>
</evidence>
<protein>
    <submittedName>
        <fullName evidence="11">Acyl-CoA dehydrogenase family protein</fullName>
    </submittedName>
</protein>
<dbReference type="InterPro" id="IPR009100">
    <property type="entry name" value="AcylCoA_DH/oxidase_NM_dom_sf"/>
</dbReference>
<dbReference type="InterPro" id="IPR006089">
    <property type="entry name" value="Acyl-CoA_DH_CS"/>
</dbReference>
<evidence type="ECO:0000313" key="12">
    <source>
        <dbReference type="Proteomes" id="UP000807825"/>
    </source>
</evidence>